<dbReference type="EMBL" id="QFQP01000007">
    <property type="protein sequence ID" value="PZR14378.1"/>
    <property type="molecule type" value="Genomic_DNA"/>
</dbReference>
<evidence type="ECO:0000313" key="1">
    <source>
        <dbReference type="EMBL" id="PZR14378.1"/>
    </source>
</evidence>
<proteinExistence type="predicted"/>
<protein>
    <submittedName>
        <fullName evidence="1">Uncharacterized protein</fullName>
    </submittedName>
</protein>
<evidence type="ECO:0000313" key="2">
    <source>
        <dbReference type="Proteomes" id="UP000249061"/>
    </source>
</evidence>
<reference evidence="1 2" key="1">
    <citation type="submission" date="2017-08" db="EMBL/GenBank/DDBJ databases">
        <title>Infants hospitalized years apart are colonized by the same room-sourced microbial strains.</title>
        <authorList>
            <person name="Brooks B."/>
            <person name="Olm M.R."/>
            <person name="Firek B.A."/>
            <person name="Baker R."/>
            <person name="Thomas B.C."/>
            <person name="Morowitz M.J."/>
            <person name="Banfield J.F."/>
        </authorList>
    </citation>
    <scope>NUCLEOTIDE SEQUENCE [LARGE SCALE GENOMIC DNA]</scope>
    <source>
        <strain evidence="1">S2_003_000_R2_14</strain>
    </source>
</reference>
<sequence>MWWLALMLAVVPAEQWADEARVSEAPRVLETLPRFGPVAGIHIGASRGTHAPDLGARLGARFNAARSFGVSLFVDSQWAQQRASDRCAYSRVCAPEYTTTLLSGVARLEFVTDGRVGPFFVPQFTAGIFVGGGVGFLSRYQYRPDAFEPARIEPFARVGLHLGMTRLPGGWWFPFFLDLGTICSSHGCNELNFVAGIGL</sequence>
<organism evidence="1 2">
    <name type="scientific">Archangium gephyra</name>
    <dbReference type="NCBI Taxonomy" id="48"/>
    <lineage>
        <taxon>Bacteria</taxon>
        <taxon>Pseudomonadati</taxon>
        <taxon>Myxococcota</taxon>
        <taxon>Myxococcia</taxon>
        <taxon>Myxococcales</taxon>
        <taxon>Cystobacterineae</taxon>
        <taxon>Archangiaceae</taxon>
        <taxon>Archangium</taxon>
    </lineage>
</organism>
<name>A0A2W5UYU5_9BACT</name>
<comment type="caution">
    <text evidence="1">The sequence shown here is derived from an EMBL/GenBank/DDBJ whole genome shotgun (WGS) entry which is preliminary data.</text>
</comment>
<dbReference type="AlphaFoldDB" id="A0A2W5UYU5"/>
<accession>A0A2W5UYU5</accession>
<gene>
    <name evidence="1" type="ORF">DI536_09960</name>
</gene>
<dbReference type="Proteomes" id="UP000249061">
    <property type="component" value="Unassembled WGS sequence"/>
</dbReference>